<protein>
    <submittedName>
        <fullName evidence="2">Uncharacterized protein</fullName>
    </submittedName>
</protein>
<name>A0ABW9VRE5_9BURK</name>
<accession>A0ABW9VRE5</accession>
<keyword evidence="3" id="KW-1185">Reference proteome</keyword>
<feature type="compositionally biased region" description="Pro residues" evidence="1">
    <location>
        <begin position="56"/>
        <end position="70"/>
    </location>
</feature>
<dbReference type="Proteomes" id="UP000478090">
    <property type="component" value="Unassembled WGS sequence"/>
</dbReference>
<dbReference type="RefSeq" id="WP_161040315.1">
    <property type="nucleotide sequence ID" value="NZ_WWCM01000012.1"/>
</dbReference>
<reference evidence="2 3" key="1">
    <citation type="submission" date="2019-12" db="EMBL/GenBank/DDBJ databases">
        <title>Novel species isolated from a subtropical stream in China.</title>
        <authorList>
            <person name="Lu H."/>
        </authorList>
    </citation>
    <scope>NUCLEOTIDE SEQUENCE [LARGE SCALE GENOMIC DNA]</scope>
    <source>
        <strain evidence="2 3">CY13W</strain>
    </source>
</reference>
<evidence type="ECO:0000256" key="1">
    <source>
        <dbReference type="SAM" id="MobiDB-lite"/>
    </source>
</evidence>
<gene>
    <name evidence="2" type="ORF">GTP27_16800</name>
</gene>
<sequence length="70" mass="7685">MVAVERVRAAWRRMRRLSGGGPKNPPSAPPAIPPIIINPYTYQMPQPAIDPRSTPLRPPPQPPARPCIAL</sequence>
<feature type="region of interest" description="Disordered" evidence="1">
    <location>
        <begin position="46"/>
        <end position="70"/>
    </location>
</feature>
<dbReference type="EMBL" id="WWCM01000012">
    <property type="protein sequence ID" value="MYM40988.1"/>
    <property type="molecule type" value="Genomic_DNA"/>
</dbReference>
<evidence type="ECO:0000313" key="2">
    <source>
        <dbReference type="EMBL" id="MYM40988.1"/>
    </source>
</evidence>
<evidence type="ECO:0000313" key="3">
    <source>
        <dbReference type="Proteomes" id="UP000478090"/>
    </source>
</evidence>
<comment type="caution">
    <text evidence="2">The sequence shown here is derived from an EMBL/GenBank/DDBJ whole genome shotgun (WGS) entry which is preliminary data.</text>
</comment>
<proteinExistence type="predicted"/>
<organism evidence="2 3">
    <name type="scientific">Duganella qianjiadongensis</name>
    <dbReference type="NCBI Taxonomy" id="2692176"/>
    <lineage>
        <taxon>Bacteria</taxon>
        <taxon>Pseudomonadati</taxon>
        <taxon>Pseudomonadota</taxon>
        <taxon>Betaproteobacteria</taxon>
        <taxon>Burkholderiales</taxon>
        <taxon>Oxalobacteraceae</taxon>
        <taxon>Telluria group</taxon>
        <taxon>Duganella</taxon>
    </lineage>
</organism>